<proteinExistence type="predicted"/>
<reference evidence="2" key="2">
    <citation type="submission" date="2020-09" db="EMBL/GenBank/DDBJ databases">
        <authorList>
            <person name="Sun Q."/>
            <person name="Ohkuma M."/>
        </authorList>
    </citation>
    <scope>NUCLEOTIDE SEQUENCE</scope>
    <source>
        <strain evidence="2">JCM 19831</strain>
    </source>
</reference>
<feature type="region of interest" description="Disordered" evidence="1">
    <location>
        <begin position="1"/>
        <end position="77"/>
    </location>
</feature>
<evidence type="ECO:0000313" key="3">
    <source>
        <dbReference type="Proteomes" id="UP000642070"/>
    </source>
</evidence>
<gene>
    <name evidence="2" type="ORF">GCM10007977_045720</name>
</gene>
<comment type="caution">
    <text evidence="2">The sequence shown here is derived from an EMBL/GenBank/DDBJ whole genome shotgun (WGS) entry which is preliminary data.</text>
</comment>
<sequence>MRTAAAAGVGARPAGRGSSGRWNVTKVNFGCAPRLGAGVGRGRQDAGPWGDGDGSVREGATDVAPSRAVSGGSDGRAFYGPESSLPWGF</sequence>
<keyword evidence="3" id="KW-1185">Reference proteome</keyword>
<name>A0A917WXH5_9ACTN</name>
<dbReference type="EMBL" id="BMPI01000022">
    <property type="protein sequence ID" value="GGM39161.1"/>
    <property type="molecule type" value="Genomic_DNA"/>
</dbReference>
<accession>A0A917WXH5</accession>
<feature type="compositionally biased region" description="Low complexity" evidence="1">
    <location>
        <begin position="1"/>
        <end position="21"/>
    </location>
</feature>
<protein>
    <submittedName>
        <fullName evidence="2">Uncharacterized protein</fullName>
    </submittedName>
</protein>
<evidence type="ECO:0000256" key="1">
    <source>
        <dbReference type="SAM" id="MobiDB-lite"/>
    </source>
</evidence>
<dbReference type="AlphaFoldDB" id="A0A917WXH5"/>
<dbReference type="Proteomes" id="UP000642070">
    <property type="component" value="Unassembled WGS sequence"/>
</dbReference>
<reference evidence="2" key="1">
    <citation type="journal article" date="2014" name="Int. J. Syst. Evol. Microbiol.">
        <title>Complete genome sequence of Corynebacterium casei LMG S-19264T (=DSM 44701T), isolated from a smear-ripened cheese.</title>
        <authorList>
            <consortium name="US DOE Joint Genome Institute (JGI-PGF)"/>
            <person name="Walter F."/>
            <person name="Albersmeier A."/>
            <person name="Kalinowski J."/>
            <person name="Ruckert C."/>
        </authorList>
    </citation>
    <scope>NUCLEOTIDE SEQUENCE</scope>
    <source>
        <strain evidence="2">JCM 19831</strain>
    </source>
</reference>
<organism evidence="2 3">
    <name type="scientific">Dactylosporangium sucinum</name>
    <dbReference type="NCBI Taxonomy" id="1424081"/>
    <lineage>
        <taxon>Bacteria</taxon>
        <taxon>Bacillati</taxon>
        <taxon>Actinomycetota</taxon>
        <taxon>Actinomycetes</taxon>
        <taxon>Micromonosporales</taxon>
        <taxon>Micromonosporaceae</taxon>
        <taxon>Dactylosporangium</taxon>
    </lineage>
</organism>
<evidence type="ECO:0000313" key="2">
    <source>
        <dbReference type="EMBL" id="GGM39161.1"/>
    </source>
</evidence>